<dbReference type="PhylomeDB" id="A0A0G4GTT6"/>
<dbReference type="InterPro" id="IPR032675">
    <property type="entry name" value="LRR_dom_sf"/>
</dbReference>
<proteinExistence type="predicted"/>
<dbReference type="SUPFAM" id="SSF52047">
    <property type="entry name" value="RNI-like"/>
    <property type="match status" value="2"/>
</dbReference>
<evidence type="ECO:0000313" key="1">
    <source>
        <dbReference type="EMBL" id="CEM34170.1"/>
    </source>
</evidence>
<gene>
    <name evidence="1" type="ORF">Cvel_5200</name>
</gene>
<dbReference type="VEuPathDB" id="CryptoDB:Cvel_5200"/>
<dbReference type="Pfam" id="PF13516">
    <property type="entry name" value="LRR_6"/>
    <property type="match status" value="3"/>
</dbReference>
<dbReference type="InterPro" id="IPR001611">
    <property type="entry name" value="Leu-rich_rpt"/>
</dbReference>
<dbReference type="AlphaFoldDB" id="A0A0G4GTT6"/>
<organism evidence="1">
    <name type="scientific">Chromera velia CCMP2878</name>
    <dbReference type="NCBI Taxonomy" id="1169474"/>
    <lineage>
        <taxon>Eukaryota</taxon>
        <taxon>Sar</taxon>
        <taxon>Alveolata</taxon>
        <taxon>Colpodellida</taxon>
        <taxon>Chromeraceae</taxon>
        <taxon>Chromera</taxon>
    </lineage>
</organism>
<dbReference type="InterPro" id="IPR042419">
    <property type="entry name" value="LRC31"/>
</dbReference>
<name>A0A0G4GTT6_9ALVE</name>
<accession>A0A0G4GTT6</accession>
<dbReference type="SMART" id="SM00368">
    <property type="entry name" value="LRR_RI"/>
    <property type="match status" value="8"/>
</dbReference>
<dbReference type="Gene3D" id="3.80.10.10">
    <property type="entry name" value="Ribonuclease Inhibitor"/>
    <property type="match status" value="2"/>
</dbReference>
<dbReference type="EMBL" id="CDMZ01001546">
    <property type="protein sequence ID" value="CEM34170.1"/>
    <property type="molecule type" value="Genomic_DNA"/>
</dbReference>
<dbReference type="PANTHER" id="PTHR24109">
    <property type="entry name" value="LEUCINE-RICH REPEAT-CONTAINING PROTEIN 31"/>
    <property type="match status" value="1"/>
</dbReference>
<sequence>MSCDSFTSNMQPSSASQDFPEEAALLARLLDHARLSSSHVSQLASTKGSFGLAWLVCDSLKKRGAALTFQSLDLSKCKACPAKLRLLLRSVPGCVDEMTFGPSFFEGDKLPLICRFLQGDEGWTGEGEKPLLRRLSLAECRLNDEKATLLFPSLPLSLEKLVVSKNLSLSNAGWVLLGQHLAGLQGLKELTISSCHFGERGGNALFSSLPVSLESLDLHDSPGIEDSGWGTLHERLKSLTCLRELNLSGCALTDWRVERVATSLPSSIEKLNLGSNRGIHDAGWMALGQRVKDLARLRALNLFCCVLSKENLQPLLSSLPRSIEILVLSHNAGIALPDWKALALRLPVLDRLRDLDLYNCNLDDERAEVLFPALPSLLESLKVHLNVRLSPGGWGVLGVRLRTLRRLKFLTLMHCCLNDEKAERFFGSLPLSLEHLDLSYNAPVGTEGWVLLAERVKSLEGLKELNVARCELNDKRPIPLFESLPVSIEKLNLSYSPTITNAGWEALTKQKLGSLERLKELEMIDCGLTDDKAVPLFSSLPMSVEFLNFSGNHDILADGWASLGGRLVCLNSLRELRLYYCDLTREKLDLFVPSLPFSLETFSVDTCTTELTEELKEQRPSLKLTVEDTNLW</sequence>
<protein>
    <submittedName>
        <fullName evidence="1">Uncharacterized protein</fullName>
    </submittedName>
</protein>
<dbReference type="PANTHER" id="PTHR24109:SF3">
    <property type="entry name" value="LEUCINE-RICH REPEAT-CONTAINING PROTEIN 31"/>
    <property type="match status" value="1"/>
</dbReference>
<reference evidence="1" key="1">
    <citation type="submission" date="2014-11" db="EMBL/GenBank/DDBJ databases">
        <authorList>
            <person name="Otto D Thomas"/>
            <person name="Naeem Raeece"/>
        </authorList>
    </citation>
    <scope>NUCLEOTIDE SEQUENCE</scope>
</reference>